<evidence type="ECO:0000313" key="2">
    <source>
        <dbReference type="EMBL" id="KAB2330905.1"/>
    </source>
</evidence>
<reference evidence="2 3" key="1">
    <citation type="journal article" date="2014" name="Arch. Microbiol.">
        <title>Bacillus mesophilum sp. nov., strain IITR-54T, a novel 4-chlorobiphenyl dechlorinating bacterium.</title>
        <authorList>
            <person name="Manickam N."/>
            <person name="Singh N.K."/>
            <person name="Bajaj A."/>
            <person name="Kumar R.M."/>
            <person name="Kaur G."/>
            <person name="Kaur N."/>
            <person name="Bala M."/>
            <person name="Kumar A."/>
            <person name="Mayilraj S."/>
        </authorList>
    </citation>
    <scope>NUCLEOTIDE SEQUENCE [LARGE SCALE GENOMIC DNA]</scope>
    <source>
        <strain evidence="2 3">IITR-54</strain>
    </source>
</reference>
<name>A0A7V7RJE3_9BACI</name>
<evidence type="ECO:0000313" key="3">
    <source>
        <dbReference type="Proteomes" id="UP000441354"/>
    </source>
</evidence>
<organism evidence="2 3">
    <name type="scientific">Bacillus mesophilum</name>
    <dbReference type="NCBI Taxonomy" id="1071718"/>
    <lineage>
        <taxon>Bacteria</taxon>
        <taxon>Bacillati</taxon>
        <taxon>Bacillota</taxon>
        <taxon>Bacilli</taxon>
        <taxon>Bacillales</taxon>
        <taxon>Bacillaceae</taxon>
        <taxon>Bacillus</taxon>
    </lineage>
</organism>
<accession>A0A7V7RJE3</accession>
<proteinExistence type="predicted"/>
<dbReference type="EMBL" id="WBOT01000006">
    <property type="protein sequence ID" value="KAB2330905.1"/>
    <property type="molecule type" value="Genomic_DNA"/>
</dbReference>
<gene>
    <name evidence="2" type="ORF">F7732_16990</name>
</gene>
<dbReference type="PANTHER" id="PTHR43415:SF3">
    <property type="entry name" value="GNAT-FAMILY ACETYLTRANSFERASE"/>
    <property type="match status" value="1"/>
</dbReference>
<dbReference type="InterPro" id="IPR016181">
    <property type="entry name" value="Acyl_CoA_acyltransferase"/>
</dbReference>
<dbReference type="GO" id="GO:0016747">
    <property type="term" value="F:acyltransferase activity, transferring groups other than amino-acyl groups"/>
    <property type="evidence" value="ECO:0007669"/>
    <property type="project" value="InterPro"/>
</dbReference>
<dbReference type="PROSITE" id="PS51186">
    <property type="entry name" value="GNAT"/>
    <property type="match status" value="1"/>
</dbReference>
<dbReference type="PANTHER" id="PTHR43415">
    <property type="entry name" value="SPERMIDINE N(1)-ACETYLTRANSFERASE"/>
    <property type="match status" value="1"/>
</dbReference>
<feature type="domain" description="N-acetyltransferase" evidence="1">
    <location>
        <begin position="2"/>
        <end position="169"/>
    </location>
</feature>
<dbReference type="OrthoDB" id="9802340at2"/>
<keyword evidence="2" id="KW-0808">Transferase</keyword>
<dbReference type="CDD" id="cd04301">
    <property type="entry name" value="NAT_SF"/>
    <property type="match status" value="1"/>
</dbReference>
<dbReference type="Pfam" id="PF00583">
    <property type="entry name" value="Acetyltransf_1"/>
    <property type="match status" value="1"/>
</dbReference>
<dbReference type="Gene3D" id="3.40.630.30">
    <property type="match status" value="1"/>
</dbReference>
<dbReference type="Proteomes" id="UP000441354">
    <property type="component" value="Unassembled WGS sequence"/>
</dbReference>
<dbReference type="RefSeq" id="WP_151575206.1">
    <property type="nucleotide sequence ID" value="NZ_WBOT01000006.1"/>
</dbReference>
<dbReference type="InterPro" id="IPR000182">
    <property type="entry name" value="GNAT_dom"/>
</dbReference>
<sequence>MITIRKAVLEDAKGIIEHCKIVFEETDFLLTEPEEYDMTIEKEQKWILNNSYPKHLLLVAENEAGEIIGMLNFSPKERMKVRHIGYFGISIQAKYCNGGLGSALIEELLHWAKKEPGIEKVCLEVFSHNDRAYYLYKKLGFKEEGRKIKHIKTSDGHYHDEIMMYQFVK</sequence>
<comment type="caution">
    <text evidence="2">The sequence shown here is derived from an EMBL/GenBank/DDBJ whole genome shotgun (WGS) entry which is preliminary data.</text>
</comment>
<dbReference type="SUPFAM" id="SSF55729">
    <property type="entry name" value="Acyl-CoA N-acyltransferases (Nat)"/>
    <property type="match status" value="1"/>
</dbReference>
<dbReference type="AlphaFoldDB" id="A0A7V7RJE3"/>
<protein>
    <submittedName>
        <fullName evidence="2">GNAT family N-acetyltransferase</fullName>
    </submittedName>
</protein>
<keyword evidence="3" id="KW-1185">Reference proteome</keyword>
<evidence type="ECO:0000259" key="1">
    <source>
        <dbReference type="PROSITE" id="PS51186"/>
    </source>
</evidence>